<keyword evidence="2" id="KW-1185">Reference proteome</keyword>
<evidence type="ECO:0000313" key="2">
    <source>
        <dbReference type="Proteomes" id="UP000003423"/>
    </source>
</evidence>
<dbReference type="OrthoDB" id="11516at2157"/>
<evidence type="ECO:0000313" key="1">
    <source>
        <dbReference type="EMBL" id="EIJ64947.1"/>
    </source>
</evidence>
<dbReference type="EMBL" id="AEXL02000168">
    <property type="protein sequence ID" value="EIJ64947.1"/>
    <property type="molecule type" value="Genomic_DNA"/>
</dbReference>
<sequence>MLYKGIGLFTILIIIASGFTPAFALTELERASIVDPRLVNAFGSPIGNLINVDQQVQISADVINNQEKSQIFAYLVQIKNENDIVVYFGWFLGELNPHQKLNPSLSWSPKEPGEFTAEIFLWEGFPVNHKALTEYTTLKINVS</sequence>
<proteinExistence type="predicted"/>
<protein>
    <submittedName>
        <fullName evidence="1">Uncharacterized protein</fullName>
    </submittedName>
</protein>
<dbReference type="Proteomes" id="UP000003423">
    <property type="component" value="Unassembled WGS sequence"/>
</dbReference>
<gene>
    <name evidence="1" type="ORF">BD31_I0903</name>
</gene>
<reference evidence="1 2" key="1">
    <citation type="journal article" date="2012" name="J. Bacteriol.">
        <title>Genome sequence of "Candidatus Nitrosopumilus salaria" BD31, an ammonia-oxidizing archaeon from the San Francisco Bay estuary.</title>
        <authorList>
            <person name="Mosier A.C."/>
            <person name="Allen E.E."/>
            <person name="Kim M."/>
            <person name="Ferriera S."/>
            <person name="Francis C.A."/>
        </authorList>
    </citation>
    <scope>NUCLEOTIDE SEQUENCE [LARGE SCALE GENOMIC DNA]</scope>
    <source>
        <strain evidence="1 2">BD31</strain>
    </source>
</reference>
<organism evidence="1 2">
    <name type="scientific">Candidatus Nitrosopumilus salarius BD31</name>
    <dbReference type="NCBI Taxonomy" id="859350"/>
    <lineage>
        <taxon>Archaea</taxon>
        <taxon>Nitrososphaerota</taxon>
        <taxon>Nitrososphaeria</taxon>
        <taxon>Nitrosopumilales</taxon>
        <taxon>Nitrosopumilaceae</taxon>
        <taxon>Nitrosopumilus</taxon>
    </lineage>
</organism>
<accession>I3CZQ4</accession>
<comment type="caution">
    <text evidence="1">The sequence shown here is derived from an EMBL/GenBank/DDBJ whole genome shotgun (WGS) entry which is preliminary data.</text>
</comment>
<dbReference type="PATRIC" id="fig|859350.6.peg.1998"/>
<dbReference type="AlphaFoldDB" id="I3CZQ4"/>
<name>I3CZQ4_9ARCH</name>
<dbReference type="RefSeq" id="WP_008301802.1">
    <property type="nucleotide sequence ID" value="NZ_AEXL02000168.1"/>
</dbReference>